<dbReference type="Gene3D" id="3.10.180.10">
    <property type="entry name" value="2,3-Dihydroxybiphenyl 1,2-Dioxygenase, domain 1"/>
    <property type="match status" value="1"/>
</dbReference>
<dbReference type="EMBL" id="JBHSKG010000008">
    <property type="protein sequence ID" value="MFC5140002.1"/>
    <property type="molecule type" value="Genomic_DNA"/>
</dbReference>
<dbReference type="SUPFAM" id="SSF54593">
    <property type="entry name" value="Glyoxalase/Bleomycin resistance protein/Dihydroxybiphenyl dioxygenase"/>
    <property type="match status" value="1"/>
</dbReference>
<dbReference type="RefSeq" id="WP_378022179.1">
    <property type="nucleotide sequence ID" value="NZ_JBHSKG010000008.1"/>
</dbReference>
<evidence type="ECO:0000313" key="3">
    <source>
        <dbReference type="Proteomes" id="UP001596175"/>
    </source>
</evidence>
<dbReference type="InterPro" id="IPR029068">
    <property type="entry name" value="Glyas_Bleomycin-R_OHBP_Dase"/>
</dbReference>
<proteinExistence type="predicted"/>
<keyword evidence="3" id="KW-1185">Reference proteome</keyword>
<accession>A0ABV9ZFT8</accession>
<reference evidence="3" key="1">
    <citation type="journal article" date="2019" name="Int. J. Syst. Evol. Microbiol.">
        <title>The Global Catalogue of Microorganisms (GCM) 10K type strain sequencing project: providing services to taxonomists for standard genome sequencing and annotation.</title>
        <authorList>
            <consortium name="The Broad Institute Genomics Platform"/>
            <consortium name="The Broad Institute Genome Sequencing Center for Infectious Disease"/>
            <person name="Wu L."/>
            <person name="Ma J."/>
        </authorList>
    </citation>
    <scope>NUCLEOTIDE SEQUENCE [LARGE SCALE GENOMIC DNA]</scope>
    <source>
        <strain evidence="3">XZYJ18</strain>
    </source>
</reference>
<dbReference type="PROSITE" id="PS51819">
    <property type="entry name" value="VOC"/>
    <property type="match status" value="1"/>
</dbReference>
<gene>
    <name evidence="2" type="ORF">ACFPK1_17310</name>
</gene>
<name>A0ABV9ZFT8_9PSEU</name>
<feature type="domain" description="VOC" evidence="1">
    <location>
        <begin position="2"/>
        <end position="112"/>
    </location>
</feature>
<evidence type="ECO:0000313" key="2">
    <source>
        <dbReference type="EMBL" id="MFC5140002.1"/>
    </source>
</evidence>
<dbReference type="InterPro" id="IPR037523">
    <property type="entry name" value="VOC_core"/>
</dbReference>
<dbReference type="Proteomes" id="UP001596175">
    <property type="component" value="Unassembled WGS sequence"/>
</dbReference>
<dbReference type="InterPro" id="IPR004360">
    <property type="entry name" value="Glyas_Fos-R_dOase_dom"/>
</dbReference>
<organism evidence="2 3">
    <name type="scientific">Actinomycetospora rhizophila</name>
    <dbReference type="NCBI Taxonomy" id="1416876"/>
    <lineage>
        <taxon>Bacteria</taxon>
        <taxon>Bacillati</taxon>
        <taxon>Actinomycetota</taxon>
        <taxon>Actinomycetes</taxon>
        <taxon>Pseudonocardiales</taxon>
        <taxon>Pseudonocardiaceae</taxon>
        <taxon>Actinomycetospora</taxon>
    </lineage>
</organism>
<evidence type="ECO:0000259" key="1">
    <source>
        <dbReference type="PROSITE" id="PS51819"/>
    </source>
</evidence>
<protein>
    <submittedName>
        <fullName evidence="2">VOC family protein</fullName>
    </submittedName>
</protein>
<comment type="caution">
    <text evidence="2">The sequence shown here is derived from an EMBL/GenBank/DDBJ whole genome shotgun (WGS) entry which is preliminary data.</text>
</comment>
<dbReference type="Pfam" id="PF00903">
    <property type="entry name" value="Glyoxalase"/>
    <property type="match status" value="1"/>
</dbReference>
<sequence>MTVHRIVANLAVEDPAADAPFWTGLLGLETAMDMGWVVNHRSGTAQVQLISCDASAPEDSRVSVEVDDVDAVHAQAVAAGYEIVHPLTDEPWGVRRFFVRTPQGVVVNVLAHP</sequence>